<evidence type="ECO:0000313" key="7">
    <source>
        <dbReference type="Proteomes" id="UP001215280"/>
    </source>
</evidence>
<dbReference type="PROSITE" id="PS00518">
    <property type="entry name" value="ZF_RING_1"/>
    <property type="match status" value="1"/>
</dbReference>
<name>A0AAD7K7U5_9AGAR</name>
<dbReference type="InterPro" id="IPR017907">
    <property type="entry name" value="Znf_RING_CS"/>
</dbReference>
<dbReference type="AlphaFoldDB" id="A0AAD7K7U5"/>
<dbReference type="InterPro" id="IPR013083">
    <property type="entry name" value="Znf_RING/FYVE/PHD"/>
</dbReference>
<gene>
    <name evidence="6" type="ORF">DFH07DRAFT_765817</name>
</gene>
<organism evidence="6 7">
    <name type="scientific">Mycena maculata</name>
    <dbReference type="NCBI Taxonomy" id="230809"/>
    <lineage>
        <taxon>Eukaryota</taxon>
        <taxon>Fungi</taxon>
        <taxon>Dikarya</taxon>
        <taxon>Basidiomycota</taxon>
        <taxon>Agaricomycotina</taxon>
        <taxon>Agaricomycetes</taxon>
        <taxon>Agaricomycetidae</taxon>
        <taxon>Agaricales</taxon>
        <taxon>Marasmiineae</taxon>
        <taxon>Mycenaceae</taxon>
        <taxon>Mycena</taxon>
    </lineage>
</organism>
<dbReference type="GO" id="GO:0008270">
    <property type="term" value="F:zinc ion binding"/>
    <property type="evidence" value="ECO:0007669"/>
    <property type="project" value="UniProtKB-KW"/>
</dbReference>
<dbReference type="Proteomes" id="UP001215280">
    <property type="component" value="Unassembled WGS sequence"/>
</dbReference>
<keyword evidence="3" id="KW-0862">Zinc</keyword>
<dbReference type="EMBL" id="JARJLG010000008">
    <property type="protein sequence ID" value="KAJ7778588.1"/>
    <property type="molecule type" value="Genomic_DNA"/>
</dbReference>
<keyword evidence="2 4" id="KW-0863">Zinc-finger</keyword>
<sequence length="437" mass="47418">MARYSPDNLCQAALETRGDRAVTSMCHRGMQADNACSCALASFNCARISLAFSQPAPYDPYSLVPYLAARNSVDAILPTSVPDTVQQVPFIKNGLNVVQNFPDSPPERVADNLRRSASAINRRGFVGSAVIAHSSGTFTLICTTTTTGISTFCVFDPHSRGQYDGATFFFFDSISPMIGFLQSLLGTGTGPESPHSRSEQPLQPQLAGELTIYTFSPENPSASDLAFLTQSAILFSIENIALRVELARQMENAKLKRAKKRETRKLNSTFSALGLEFEAGVDEDESMTQASACGPDPPSEAGTVIVEDERHNSAPAHNERTPQRRRQLASIALPPSSETASPAPIELECGVCMEARGEATAVLVDPCMHTICPDCMAFHVQSKLEARWYPIICPVCPMSPEHSARPSVIPESILTQLNIPADQFATFKRLRAGQMNK</sequence>
<keyword evidence="1" id="KW-0479">Metal-binding</keyword>
<protein>
    <recommendedName>
        <fullName evidence="5">RING-type domain-containing protein</fullName>
    </recommendedName>
</protein>
<dbReference type="Gene3D" id="3.30.40.10">
    <property type="entry name" value="Zinc/RING finger domain, C3HC4 (zinc finger)"/>
    <property type="match status" value="1"/>
</dbReference>
<evidence type="ECO:0000259" key="5">
    <source>
        <dbReference type="PROSITE" id="PS50089"/>
    </source>
</evidence>
<reference evidence="6" key="1">
    <citation type="submission" date="2023-03" db="EMBL/GenBank/DDBJ databases">
        <title>Massive genome expansion in bonnet fungi (Mycena s.s.) driven by repeated elements and novel gene families across ecological guilds.</title>
        <authorList>
            <consortium name="Lawrence Berkeley National Laboratory"/>
            <person name="Harder C.B."/>
            <person name="Miyauchi S."/>
            <person name="Viragh M."/>
            <person name="Kuo A."/>
            <person name="Thoen E."/>
            <person name="Andreopoulos B."/>
            <person name="Lu D."/>
            <person name="Skrede I."/>
            <person name="Drula E."/>
            <person name="Henrissat B."/>
            <person name="Morin E."/>
            <person name="Kohler A."/>
            <person name="Barry K."/>
            <person name="LaButti K."/>
            <person name="Morin E."/>
            <person name="Salamov A."/>
            <person name="Lipzen A."/>
            <person name="Mereny Z."/>
            <person name="Hegedus B."/>
            <person name="Baldrian P."/>
            <person name="Stursova M."/>
            <person name="Weitz H."/>
            <person name="Taylor A."/>
            <person name="Grigoriev I.V."/>
            <person name="Nagy L.G."/>
            <person name="Martin F."/>
            <person name="Kauserud H."/>
        </authorList>
    </citation>
    <scope>NUCLEOTIDE SEQUENCE</scope>
    <source>
        <strain evidence="6">CBHHK188m</strain>
    </source>
</reference>
<dbReference type="InterPro" id="IPR001841">
    <property type="entry name" value="Znf_RING"/>
</dbReference>
<dbReference type="SUPFAM" id="SSF57850">
    <property type="entry name" value="RING/U-box"/>
    <property type="match status" value="1"/>
</dbReference>
<dbReference type="SMART" id="SM00184">
    <property type="entry name" value="RING"/>
    <property type="match status" value="1"/>
</dbReference>
<evidence type="ECO:0000256" key="1">
    <source>
        <dbReference type="ARBA" id="ARBA00022723"/>
    </source>
</evidence>
<feature type="domain" description="RING-type" evidence="5">
    <location>
        <begin position="349"/>
        <end position="396"/>
    </location>
</feature>
<comment type="caution">
    <text evidence="6">The sequence shown here is derived from an EMBL/GenBank/DDBJ whole genome shotgun (WGS) entry which is preliminary data.</text>
</comment>
<evidence type="ECO:0000256" key="3">
    <source>
        <dbReference type="ARBA" id="ARBA00022833"/>
    </source>
</evidence>
<proteinExistence type="predicted"/>
<keyword evidence="7" id="KW-1185">Reference proteome</keyword>
<evidence type="ECO:0000313" key="6">
    <source>
        <dbReference type="EMBL" id="KAJ7778588.1"/>
    </source>
</evidence>
<accession>A0AAD7K7U5</accession>
<dbReference type="PROSITE" id="PS50089">
    <property type="entry name" value="ZF_RING_2"/>
    <property type="match status" value="1"/>
</dbReference>
<evidence type="ECO:0000256" key="2">
    <source>
        <dbReference type="ARBA" id="ARBA00022771"/>
    </source>
</evidence>
<evidence type="ECO:0000256" key="4">
    <source>
        <dbReference type="PROSITE-ProRule" id="PRU00175"/>
    </source>
</evidence>